<dbReference type="Proteomes" id="UP000316213">
    <property type="component" value="Unassembled WGS sequence"/>
</dbReference>
<reference evidence="2 3" key="1">
    <citation type="submission" date="2019-02" db="EMBL/GenBank/DDBJ databases">
        <title>Deep-cultivation of Planctomycetes and their phenomic and genomic characterization uncovers novel biology.</title>
        <authorList>
            <person name="Wiegand S."/>
            <person name="Jogler M."/>
            <person name="Boedeker C."/>
            <person name="Pinto D."/>
            <person name="Vollmers J."/>
            <person name="Rivas-Marin E."/>
            <person name="Kohn T."/>
            <person name="Peeters S.H."/>
            <person name="Heuer A."/>
            <person name="Rast P."/>
            <person name="Oberbeckmann S."/>
            <person name="Bunk B."/>
            <person name="Jeske O."/>
            <person name="Meyerdierks A."/>
            <person name="Storesund J.E."/>
            <person name="Kallscheuer N."/>
            <person name="Luecker S."/>
            <person name="Lage O.M."/>
            <person name="Pohl T."/>
            <person name="Merkel B.J."/>
            <person name="Hornburger P."/>
            <person name="Mueller R.-W."/>
            <person name="Bruemmer F."/>
            <person name="Labrenz M."/>
            <person name="Spormann A.M."/>
            <person name="Op Den Camp H."/>
            <person name="Overmann J."/>
            <person name="Amann R."/>
            <person name="Jetten M.S.M."/>
            <person name="Mascher T."/>
            <person name="Medema M.H."/>
            <person name="Devos D.P."/>
            <person name="Kaster A.-K."/>
            <person name="Ovreas L."/>
            <person name="Rohde M."/>
            <person name="Galperin M.Y."/>
            <person name="Jogler C."/>
        </authorList>
    </citation>
    <scope>NUCLEOTIDE SEQUENCE [LARGE SCALE GENOMIC DNA]</scope>
    <source>
        <strain evidence="2 3">Pla100</strain>
    </source>
</reference>
<gene>
    <name evidence="2" type="ORF">Pla100_57590</name>
</gene>
<dbReference type="OrthoDB" id="1807117at2"/>
<dbReference type="InterPro" id="IPR008538">
    <property type="entry name" value="Uma2"/>
</dbReference>
<dbReference type="SUPFAM" id="SSF52980">
    <property type="entry name" value="Restriction endonuclease-like"/>
    <property type="match status" value="1"/>
</dbReference>
<dbReference type="EMBL" id="SJPM01000022">
    <property type="protein sequence ID" value="TWT88028.1"/>
    <property type="molecule type" value="Genomic_DNA"/>
</dbReference>
<dbReference type="AlphaFoldDB" id="A0A5C5ZLF1"/>
<dbReference type="PANTHER" id="PTHR34107">
    <property type="entry name" value="SLL0198 PROTEIN-RELATED"/>
    <property type="match status" value="1"/>
</dbReference>
<comment type="caution">
    <text evidence="2">The sequence shown here is derived from an EMBL/GenBank/DDBJ whole genome shotgun (WGS) entry which is preliminary data.</text>
</comment>
<evidence type="ECO:0000313" key="3">
    <source>
        <dbReference type="Proteomes" id="UP000316213"/>
    </source>
</evidence>
<keyword evidence="3" id="KW-1185">Reference proteome</keyword>
<proteinExistence type="predicted"/>
<dbReference type="Pfam" id="PF05685">
    <property type="entry name" value="Uma2"/>
    <property type="match status" value="1"/>
</dbReference>
<accession>A0A5C5ZLF1</accession>
<organism evidence="2 3">
    <name type="scientific">Neorhodopirellula pilleata</name>
    <dbReference type="NCBI Taxonomy" id="2714738"/>
    <lineage>
        <taxon>Bacteria</taxon>
        <taxon>Pseudomonadati</taxon>
        <taxon>Planctomycetota</taxon>
        <taxon>Planctomycetia</taxon>
        <taxon>Pirellulales</taxon>
        <taxon>Pirellulaceae</taxon>
        <taxon>Neorhodopirellula</taxon>
    </lineage>
</organism>
<dbReference type="Gene3D" id="3.90.1570.10">
    <property type="entry name" value="tt1808, chain A"/>
    <property type="match status" value="1"/>
</dbReference>
<dbReference type="InterPro" id="IPR011335">
    <property type="entry name" value="Restrct_endonuc-II-like"/>
</dbReference>
<protein>
    <recommendedName>
        <fullName evidence="1">Putative restriction endonuclease domain-containing protein</fullName>
    </recommendedName>
</protein>
<dbReference type="RefSeq" id="WP_146582125.1">
    <property type="nucleotide sequence ID" value="NZ_SJPM01000022.1"/>
</dbReference>
<dbReference type="PANTHER" id="PTHR34107:SF1">
    <property type="entry name" value="SLL0198 PROTEIN"/>
    <property type="match status" value="1"/>
</dbReference>
<feature type="domain" description="Putative restriction endonuclease" evidence="1">
    <location>
        <begin position="40"/>
        <end position="201"/>
    </location>
</feature>
<dbReference type="CDD" id="cd06260">
    <property type="entry name" value="DUF820-like"/>
    <property type="match status" value="1"/>
</dbReference>
<dbReference type="InterPro" id="IPR012296">
    <property type="entry name" value="Nuclease_put_TT1808"/>
</dbReference>
<evidence type="ECO:0000313" key="2">
    <source>
        <dbReference type="EMBL" id="TWT88028.1"/>
    </source>
</evidence>
<name>A0A5C5ZLF1_9BACT</name>
<evidence type="ECO:0000259" key="1">
    <source>
        <dbReference type="Pfam" id="PF05685"/>
    </source>
</evidence>
<sequence length="219" mass="23926">MSHATLIETFAERLVELGGVDPARVRLTPAPGTSTLEDLIKVNHHEDTLCELVDRTLVEKAMSYEASVVAMTIARILGTFVSFQRLGIVSGPDGMFRLLPGNVRGPDVGYVSRLRFPEGRFPTAAYPSISPDLAVEVLSPGNTKAEMTRKRIEYFHSGVKLVWIVDCRDRSVAVYTAPDEVVVLNEGDTIDGGEVLPEFSVCVAEFFSDLELLDSPSSP</sequence>